<reference evidence="1" key="2">
    <citation type="journal article" date="2022" name="New Phytol.">
        <title>Evolutionary transition to the ectomycorrhizal habit in the genomes of a hyperdiverse lineage of mushroom-forming fungi.</title>
        <authorList>
            <person name="Looney B."/>
            <person name="Miyauchi S."/>
            <person name="Morin E."/>
            <person name="Drula E."/>
            <person name="Courty P.E."/>
            <person name="Kohler A."/>
            <person name="Kuo A."/>
            <person name="LaButti K."/>
            <person name="Pangilinan J."/>
            <person name="Lipzen A."/>
            <person name="Riley R."/>
            <person name="Andreopoulos W."/>
            <person name="He G."/>
            <person name="Johnson J."/>
            <person name="Nolan M."/>
            <person name="Tritt A."/>
            <person name="Barry K.W."/>
            <person name="Grigoriev I.V."/>
            <person name="Nagy L.G."/>
            <person name="Hibbett D."/>
            <person name="Henrissat B."/>
            <person name="Matheny P.B."/>
            <person name="Labbe J."/>
            <person name="Martin F.M."/>
        </authorList>
    </citation>
    <scope>NUCLEOTIDE SEQUENCE</scope>
    <source>
        <strain evidence="1">EC-137</strain>
    </source>
</reference>
<protein>
    <submittedName>
        <fullName evidence="1">Uncharacterized protein</fullName>
    </submittedName>
</protein>
<evidence type="ECO:0000313" key="1">
    <source>
        <dbReference type="EMBL" id="KAI0029483.1"/>
    </source>
</evidence>
<reference evidence="1" key="1">
    <citation type="submission" date="2021-02" db="EMBL/GenBank/DDBJ databases">
        <authorList>
            <consortium name="DOE Joint Genome Institute"/>
            <person name="Ahrendt S."/>
            <person name="Looney B.P."/>
            <person name="Miyauchi S."/>
            <person name="Morin E."/>
            <person name="Drula E."/>
            <person name="Courty P.E."/>
            <person name="Chicoki N."/>
            <person name="Fauchery L."/>
            <person name="Kohler A."/>
            <person name="Kuo A."/>
            <person name="Labutti K."/>
            <person name="Pangilinan J."/>
            <person name="Lipzen A."/>
            <person name="Riley R."/>
            <person name="Andreopoulos W."/>
            <person name="He G."/>
            <person name="Johnson J."/>
            <person name="Barry K.W."/>
            <person name="Grigoriev I.V."/>
            <person name="Nagy L."/>
            <person name="Hibbett D."/>
            <person name="Henrissat B."/>
            <person name="Matheny P.B."/>
            <person name="Labbe J."/>
            <person name="Martin F."/>
        </authorList>
    </citation>
    <scope>NUCLEOTIDE SEQUENCE</scope>
    <source>
        <strain evidence="1">EC-137</strain>
    </source>
</reference>
<gene>
    <name evidence="1" type="ORF">K488DRAFT_8711</name>
</gene>
<dbReference type="EMBL" id="MU273673">
    <property type="protein sequence ID" value="KAI0029483.1"/>
    <property type="molecule type" value="Genomic_DNA"/>
</dbReference>
<organism evidence="1 2">
    <name type="scientific">Vararia minispora EC-137</name>
    <dbReference type="NCBI Taxonomy" id="1314806"/>
    <lineage>
        <taxon>Eukaryota</taxon>
        <taxon>Fungi</taxon>
        <taxon>Dikarya</taxon>
        <taxon>Basidiomycota</taxon>
        <taxon>Agaricomycotina</taxon>
        <taxon>Agaricomycetes</taxon>
        <taxon>Russulales</taxon>
        <taxon>Lachnocladiaceae</taxon>
        <taxon>Vararia</taxon>
    </lineage>
</organism>
<dbReference type="Proteomes" id="UP000814128">
    <property type="component" value="Unassembled WGS sequence"/>
</dbReference>
<comment type="caution">
    <text evidence="1">The sequence shown here is derived from an EMBL/GenBank/DDBJ whole genome shotgun (WGS) entry which is preliminary data.</text>
</comment>
<evidence type="ECO:0000313" key="2">
    <source>
        <dbReference type="Proteomes" id="UP000814128"/>
    </source>
</evidence>
<keyword evidence="2" id="KW-1185">Reference proteome</keyword>
<feature type="non-terminal residue" evidence="1">
    <location>
        <position position="56"/>
    </location>
</feature>
<feature type="non-terminal residue" evidence="1">
    <location>
        <position position="1"/>
    </location>
</feature>
<name>A0ACB8QCQ7_9AGAM</name>
<proteinExistence type="predicted"/>
<accession>A0ACB8QCQ7</accession>
<sequence>LANVPAWSDIWSRLWVDADAAWGTGAERGISTGFWLLLILGYFSDLVLKRRFGGNP</sequence>